<reference evidence="3" key="1">
    <citation type="submission" date="2020-11" db="EMBL/GenBank/DDBJ databases">
        <title>Nocardia NEAU-351.nov., a novel actinomycete isolated from the cow dung.</title>
        <authorList>
            <person name="Zhang X."/>
        </authorList>
    </citation>
    <scope>NUCLEOTIDE SEQUENCE</scope>
    <source>
        <strain evidence="3">NEAU-351</strain>
    </source>
</reference>
<dbReference type="Gene3D" id="2.30.110.10">
    <property type="entry name" value="Electron Transport, Fmn-binding Protein, Chain A"/>
    <property type="match status" value="1"/>
</dbReference>
<accession>A0A931I7C9</accession>
<name>A0A931I7C9_9NOCA</name>
<dbReference type="Proteomes" id="UP000655751">
    <property type="component" value="Unassembled WGS sequence"/>
</dbReference>
<dbReference type="InterPro" id="IPR004378">
    <property type="entry name" value="F420H2_quin_Rdtase"/>
</dbReference>
<dbReference type="GO" id="GO:0016491">
    <property type="term" value="F:oxidoreductase activity"/>
    <property type="evidence" value="ECO:0007669"/>
    <property type="project" value="InterPro"/>
</dbReference>
<dbReference type="InterPro" id="IPR012349">
    <property type="entry name" value="Split_barrel_FMN-bd"/>
</dbReference>
<dbReference type="PANTHER" id="PTHR39428">
    <property type="entry name" value="F420H(2)-DEPENDENT QUINONE REDUCTASE RV1261C"/>
    <property type="match status" value="1"/>
</dbReference>
<comment type="similarity">
    <text evidence="1">Belongs to the F420H(2)-dependent quinone reductase family.</text>
</comment>
<dbReference type="AlphaFoldDB" id="A0A931I7C9"/>
<protein>
    <submittedName>
        <fullName evidence="3">Nitroreductase family deazaflavin-dependent oxidoreductase</fullName>
    </submittedName>
</protein>
<dbReference type="GO" id="GO:0005886">
    <property type="term" value="C:plasma membrane"/>
    <property type="evidence" value="ECO:0007669"/>
    <property type="project" value="TreeGrafter"/>
</dbReference>
<dbReference type="RefSeq" id="WP_196148644.1">
    <property type="nucleotide sequence ID" value="NZ_JADMLG010000003.1"/>
</dbReference>
<comment type="catalytic activity">
    <reaction evidence="2">
        <text>oxidized coenzyme F420-(gamma-L-Glu)(n) + a quinol + H(+) = reduced coenzyme F420-(gamma-L-Glu)(n) + a quinone</text>
        <dbReference type="Rhea" id="RHEA:39663"/>
        <dbReference type="Rhea" id="RHEA-COMP:12939"/>
        <dbReference type="Rhea" id="RHEA-COMP:14378"/>
        <dbReference type="ChEBI" id="CHEBI:15378"/>
        <dbReference type="ChEBI" id="CHEBI:24646"/>
        <dbReference type="ChEBI" id="CHEBI:132124"/>
        <dbReference type="ChEBI" id="CHEBI:133980"/>
        <dbReference type="ChEBI" id="CHEBI:139511"/>
    </reaction>
</comment>
<dbReference type="GO" id="GO:0070967">
    <property type="term" value="F:coenzyme F420 binding"/>
    <property type="evidence" value="ECO:0007669"/>
    <property type="project" value="TreeGrafter"/>
</dbReference>
<evidence type="ECO:0000256" key="2">
    <source>
        <dbReference type="ARBA" id="ARBA00049106"/>
    </source>
</evidence>
<proteinExistence type="inferred from homology"/>
<dbReference type="NCBIfam" id="TIGR00026">
    <property type="entry name" value="hi_GC_TIGR00026"/>
    <property type="match status" value="1"/>
</dbReference>
<comment type="caution">
    <text evidence="3">The sequence shown here is derived from an EMBL/GenBank/DDBJ whole genome shotgun (WGS) entry which is preliminary data.</text>
</comment>
<dbReference type="Pfam" id="PF04075">
    <property type="entry name" value="F420H2_quin_red"/>
    <property type="match status" value="1"/>
</dbReference>
<keyword evidence="4" id="KW-1185">Reference proteome</keyword>
<organism evidence="3 4">
    <name type="scientific">Nocardia bovistercoris</name>
    <dbReference type="NCBI Taxonomy" id="2785916"/>
    <lineage>
        <taxon>Bacteria</taxon>
        <taxon>Bacillati</taxon>
        <taxon>Actinomycetota</taxon>
        <taxon>Actinomycetes</taxon>
        <taxon>Mycobacteriales</taxon>
        <taxon>Nocardiaceae</taxon>
        <taxon>Nocardia</taxon>
    </lineage>
</organism>
<evidence type="ECO:0000256" key="1">
    <source>
        <dbReference type="ARBA" id="ARBA00008710"/>
    </source>
</evidence>
<sequence>MPSTRRFRAATDLFLKTTTSAHRAVLDLSGGRLGTRFKRMPTLALTTTGRRTGLPRTVILTVPVVTDSTYLIVASRAGDHVSPDWFHNLCADPSVRVSFQHGATRAMTARVLDPAERDRRWPEVVAAYPGYETYQKRTTRRIPLILLAPVAGDMP</sequence>
<evidence type="ECO:0000313" key="3">
    <source>
        <dbReference type="EMBL" id="MBH0776292.1"/>
    </source>
</evidence>
<dbReference type="PANTHER" id="PTHR39428:SF3">
    <property type="entry name" value="DEAZAFLAVIN-DEPENDENT NITROREDUCTASE"/>
    <property type="match status" value="1"/>
</dbReference>
<dbReference type="EMBL" id="JADMLG010000003">
    <property type="protein sequence ID" value="MBH0776292.1"/>
    <property type="molecule type" value="Genomic_DNA"/>
</dbReference>
<evidence type="ECO:0000313" key="4">
    <source>
        <dbReference type="Proteomes" id="UP000655751"/>
    </source>
</evidence>
<dbReference type="SUPFAM" id="SSF50475">
    <property type="entry name" value="FMN-binding split barrel"/>
    <property type="match status" value="1"/>
</dbReference>
<gene>
    <name evidence="3" type="ORF">IT779_08355</name>
</gene>